<comment type="caution">
    <text evidence="1">The sequence shown here is derived from an EMBL/GenBank/DDBJ whole genome shotgun (WGS) entry which is preliminary data.</text>
</comment>
<accession>A0ABU7UXT3</accession>
<dbReference type="EMBL" id="JAZHFS010000064">
    <property type="protein sequence ID" value="MEF2115417.1"/>
    <property type="molecule type" value="Genomic_DNA"/>
</dbReference>
<name>A0ABU7UXT3_9CLOT</name>
<keyword evidence="2" id="KW-1185">Reference proteome</keyword>
<evidence type="ECO:0000313" key="2">
    <source>
        <dbReference type="Proteomes" id="UP001498469"/>
    </source>
</evidence>
<proteinExistence type="predicted"/>
<organism evidence="1 2">
    <name type="scientific">Clostridium frigoriphilum</name>
    <dbReference type="NCBI Taxonomy" id="443253"/>
    <lineage>
        <taxon>Bacteria</taxon>
        <taxon>Bacillati</taxon>
        <taxon>Bacillota</taxon>
        <taxon>Clostridia</taxon>
        <taxon>Eubacteriales</taxon>
        <taxon>Clostridiaceae</taxon>
        <taxon>Clostridium</taxon>
    </lineage>
</organism>
<sequence length="76" mass="8735">MNAASNYILTLKLNTEKYQEDILNKRLEISRSIYNSCLGELFKRYNHMRGASCEAARKCVMFTNENGGTLFSLVSY</sequence>
<dbReference type="Proteomes" id="UP001498469">
    <property type="component" value="Unassembled WGS sequence"/>
</dbReference>
<gene>
    <name evidence="1" type="ORF">SJI18_24415</name>
</gene>
<reference evidence="1 2" key="1">
    <citation type="submission" date="2023-11" db="EMBL/GenBank/DDBJ databases">
        <title>Draft genome sequence of a psychrophilic Clostridium strain from permafrost water brine.</title>
        <authorList>
            <person name="Shcherbakova V.A."/>
            <person name="Trubitsyn V.E."/>
            <person name="Zakharyuk A.G."/>
        </authorList>
    </citation>
    <scope>NUCLEOTIDE SEQUENCE [LARGE SCALE GENOMIC DNA]</scope>
    <source>
        <strain evidence="1 2">14F</strain>
    </source>
</reference>
<evidence type="ECO:0000313" key="1">
    <source>
        <dbReference type="EMBL" id="MEF2115417.1"/>
    </source>
</evidence>
<evidence type="ECO:0008006" key="3">
    <source>
        <dbReference type="Google" id="ProtNLM"/>
    </source>
</evidence>
<dbReference type="RefSeq" id="WP_216252179.1">
    <property type="nucleotide sequence ID" value="NZ_JAZHFS010000064.1"/>
</dbReference>
<protein>
    <recommendedName>
        <fullName evidence="3">Transposase</fullName>
    </recommendedName>
</protein>